<comment type="function">
    <text evidence="5">Allows the formation of correctly charged Gln-tRNA(Gln) through the transamidation of misacylated Glu-tRNA(Gln) in the mitochondria. The reaction takes place in the presence of glutamine and ATP through an activated gamma-phospho-Glu-tRNA(Gln).</text>
</comment>
<dbReference type="InterPro" id="IPR004412">
    <property type="entry name" value="GatA"/>
</dbReference>
<dbReference type="PANTHER" id="PTHR11895">
    <property type="entry name" value="TRANSAMIDASE"/>
    <property type="match status" value="1"/>
</dbReference>
<comment type="catalytic activity">
    <reaction evidence="5">
        <text>L-glutamyl-tRNA(Gln) + L-glutamine + ATP + H2O = L-glutaminyl-tRNA(Gln) + L-glutamate + ADP + phosphate + H(+)</text>
        <dbReference type="Rhea" id="RHEA:17521"/>
        <dbReference type="Rhea" id="RHEA-COMP:9681"/>
        <dbReference type="Rhea" id="RHEA-COMP:9684"/>
        <dbReference type="ChEBI" id="CHEBI:15377"/>
        <dbReference type="ChEBI" id="CHEBI:15378"/>
        <dbReference type="ChEBI" id="CHEBI:29985"/>
        <dbReference type="ChEBI" id="CHEBI:30616"/>
        <dbReference type="ChEBI" id="CHEBI:43474"/>
        <dbReference type="ChEBI" id="CHEBI:58359"/>
        <dbReference type="ChEBI" id="CHEBI:78520"/>
        <dbReference type="ChEBI" id="CHEBI:78521"/>
        <dbReference type="ChEBI" id="CHEBI:456216"/>
        <dbReference type="EC" id="6.3.5.7"/>
    </reaction>
</comment>
<comment type="similarity">
    <text evidence="5">Belongs to the amidase family. GatA subfamily.</text>
</comment>
<keyword evidence="5" id="KW-0496">Mitochondrion</keyword>
<keyword evidence="8" id="KW-1185">Reference proteome</keyword>
<feature type="domain" description="Amidase" evidence="6">
    <location>
        <begin position="60"/>
        <end position="227"/>
    </location>
</feature>
<dbReference type="GeneID" id="90002545"/>
<evidence type="ECO:0000313" key="8">
    <source>
        <dbReference type="Proteomes" id="UP001334248"/>
    </source>
</evidence>
<evidence type="ECO:0000256" key="1">
    <source>
        <dbReference type="ARBA" id="ARBA00022598"/>
    </source>
</evidence>
<evidence type="ECO:0000259" key="6">
    <source>
        <dbReference type="Pfam" id="PF01425"/>
    </source>
</evidence>
<dbReference type="PANTHER" id="PTHR11895:SF7">
    <property type="entry name" value="GLUTAMYL-TRNA(GLN) AMIDOTRANSFERASE SUBUNIT A, MITOCHONDRIAL"/>
    <property type="match status" value="1"/>
</dbReference>
<keyword evidence="1 5" id="KW-0436">Ligase</keyword>
<evidence type="ECO:0000256" key="5">
    <source>
        <dbReference type="HAMAP-Rule" id="MF_03150"/>
    </source>
</evidence>
<dbReference type="Gene3D" id="3.90.1300.10">
    <property type="entry name" value="Amidase signature (AS) domain"/>
    <property type="match status" value="1"/>
</dbReference>
<dbReference type="Proteomes" id="UP001334248">
    <property type="component" value="Unassembled WGS sequence"/>
</dbReference>
<dbReference type="EC" id="6.3.5.7" evidence="5"/>
<evidence type="ECO:0000256" key="3">
    <source>
        <dbReference type="ARBA" id="ARBA00022840"/>
    </source>
</evidence>
<dbReference type="InterPro" id="IPR023631">
    <property type="entry name" value="Amidase_dom"/>
</dbReference>
<sequence>MSPALRAAVHSINNGLKSHRSVAAEEYRRLRLTKHHAVLSHIADLETITGRIRDIFKNVVPLKDNFVTDDLPTTCASYILQGFKGPDKSSVAHLLEDSSILVVAKTNMDEFGMGSHSLNSAYGQVENGAGRQAQSAGGSSGGSAMVVADTMASIAIGSDTGGSVRLPAAYTGVFGFKPSYGRISRNGLVPYANSLDTVGIFARTVDEISAVYKILDKHDPADPTCLTKETRLRIELAALRRGLAPGEEAVQGLHIRVVATGDTANEHTDSIKTMEGKHKRLDKAQYDQPRPIRVGVPDEYNIEEIHPLVRKAWTQYLSALAENGHEIVPISLPTTQQALAAYYILAPAEASSNLAKYDGVRYGIPRHQELPDNHNGPLYSRHRGEFFGDEVKRRILLGTFTLSAGAMDNYFIQAQKVRRLVQHDFNSVFRLGHPLMDGSQNKPHGVDFIVVPTAPTVPPLISEVKSQSPLDSYINDVFTVPASLAGLPALSVPIVPDDDMPHTPEKNVGMQIIGQFGDDRKVLQFAKANREMQMDSTMNNARVWKRPRL</sequence>
<comment type="caution">
    <text evidence="7">The sequence shown here is derived from an EMBL/GenBank/DDBJ whole genome shotgun (WGS) entry which is preliminary data.</text>
</comment>
<protein>
    <recommendedName>
        <fullName evidence="5">Glutamyl-tRNA(Gln) amidotransferase subunit A, mitochondrial</fullName>
        <shortName evidence="5">Glu-AdT subunit A</shortName>
        <ecNumber evidence="5">6.3.5.7</ecNumber>
    </recommendedName>
</protein>
<dbReference type="InterPro" id="IPR036928">
    <property type="entry name" value="AS_sf"/>
</dbReference>
<gene>
    <name evidence="7" type="primary">HER2</name>
    <name evidence="7" type="ORF">PMZ80_009096</name>
</gene>
<comment type="subcellular location">
    <subcellularLocation>
        <location evidence="5">Mitochondrion</location>
    </subcellularLocation>
</comment>
<evidence type="ECO:0000256" key="2">
    <source>
        <dbReference type="ARBA" id="ARBA00022741"/>
    </source>
</evidence>
<feature type="domain" description="Amidase" evidence="6">
    <location>
        <begin position="256"/>
        <end position="523"/>
    </location>
</feature>
<keyword evidence="2 5" id="KW-0547">Nucleotide-binding</keyword>
<dbReference type="InterPro" id="IPR000120">
    <property type="entry name" value="Amidase"/>
</dbReference>
<keyword evidence="3 5" id="KW-0067">ATP-binding</keyword>
<dbReference type="EMBL" id="JAVHJV010000012">
    <property type="protein sequence ID" value="KAK5938904.1"/>
    <property type="molecule type" value="Genomic_DNA"/>
</dbReference>
<dbReference type="SUPFAM" id="SSF75304">
    <property type="entry name" value="Amidase signature (AS) enzymes"/>
    <property type="match status" value="1"/>
</dbReference>
<feature type="active site" description="Charge relay system" evidence="5">
    <location>
        <position position="63"/>
    </location>
</feature>
<dbReference type="Pfam" id="PF01425">
    <property type="entry name" value="Amidase"/>
    <property type="match status" value="2"/>
</dbReference>
<dbReference type="HAMAP" id="MF_00120">
    <property type="entry name" value="GatA"/>
    <property type="match status" value="1"/>
</dbReference>
<evidence type="ECO:0000313" key="7">
    <source>
        <dbReference type="EMBL" id="KAK5938904.1"/>
    </source>
</evidence>
<dbReference type="RefSeq" id="XP_064726994.1">
    <property type="nucleotide sequence ID" value="XM_064877492.1"/>
</dbReference>
<accession>A0ABR0RFJ9</accession>
<organism evidence="7 8">
    <name type="scientific">Knufia obscura</name>
    <dbReference type="NCBI Taxonomy" id="1635080"/>
    <lineage>
        <taxon>Eukaryota</taxon>
        <taxon>Fungi</taxon>
        <taxon>Dikarya</taxon>
        <taxon>Ascomycota</taxon>
        <taxon>Pezizomycotina</taxon>
        <taxon>Eurotiomycetes</taxon>
        <taxon>Chaetothyriomycetidae</taxon>
        <taxon>Chaetothyriales</taxon>
        <taxon>Trichomeriaceae</taxon>
        <taxon>Knufia</taxon>
    </lineage>
</organism>
<feature type="active site" description="Acyl-ester intermediate" evidence="5">
    <location>
        <position position="163"/>
    </location>
</feature>
<comment type="subunit">
    <text evidence="5">Subunit of the heterotrimeric GatCAB amidotransferase (AdT) complex, composed of A, B and C subunits.</text>
</comment>
<keyword evidence="4 5" id="KW-0648">Protein biosynthesis</keyword>
<reference evidence="7 8" key="1">
    <citation type="journal article" date="2023" name="Res Sq">
        <title>Genomic and morphological characterization of Knufia obscura isolated from the Mars 2020 spacecraft assembly facility.</title>
        <authorList>
            <person name="Chander A.M."/>
            <person name="Teixeira M.M."/>
            <person name="Singh N.K."/>
            <person name="Williams M.P."/>
            <person name="Parker C.W."/>
            <person name="Leo P."/>
            <person name="Stajich J.E."/>
            <person name="Torok T."/>
            <person name="Tighe S."/>
            <person name="Mason C.E."/>
            <person name="Venkateswaran K."/>
        </authorList>
    </citation>
    <scope>NUCLEOTIDE SEQUENCE [LARGE SCALE GENOMIC DNA]</scope>
    <source>
        <strain evidence="7 8">CCFEE 5817</strain>
    </source>
</reference>
<feature type="active site" description="Charge relay system" evidence="5">
    <location>
        <position position="139"/>
    </location>
</feature>
<name>A0ABR0RFJ9_9EURO</name>
<proteinExistence type="inferred from homology"/>
<evidence type="ECO:0000256" key="4">
    <source>
        <dbReference type="ARBA" id="ARBA00022917"/>
    </source>
</evidence>